<dbReference type="InterPro" id="IPR036390">
    <property type="entry name" value="WH_DNA-bd_sf"/>
</dbReference>
<dbReference type="InterPro" id="IPR011711">
    <property type="entry name" value="GntR_C"/>
</dbReference>
<dbReference type="EMBL" id="WESC01000003">
    <property type="protein sequence ID" value="KAB7741732.1"/>
    <property type="molecule type" value="Genomic_DNA"/>
</dbReference>
<reference evidence="5 6" key="1">
    <citation type="submission" date="2019-09" db="EMBL/GenBank/DDBJ databases">
        <title>Parvibaculum sedimenti sp. nov., isolated from sediment.</title>
        <authorList>
            <person name="Wang Y."/>
        </authorList>
    </citation>
    <scope>NUCLEOTIDE SEQUENCE [LARGE SCALE GENOMIC DNA]</scope>
    <source>
        <strain evidence="5 6">HXT-9</strain>
    </source>
</reference>
<keyword evidence="1" id="KW-0805">Transcription regulation</keyword>
<proteinExistence type="predicted"/>
<protein>
    <submittedName>
        <fullName evidence="5">FCD domain-containing protein</fullName>
    </submittedName>
</protein>
<dbReference type="PANTHER" id="PTHR43537:SF49">
    <property type="entry name" value="TRANSCRIPTIONAL REGULATORY PROTEIN"/>
    <property type="match status" value="1"/>
</dbReference>
<dbReference type="PANTHER" id="PTHR43537">
    <property type="entry name" value="TRANSCRIPTIONAL REGULATOR, GNTR FAMILY"/>
    <property type="match status" value="1"/>
</dbReference>
<dbReference type="Pfam" id="PF07729">
    <property type="entry name" value="FCD"/>
    <property type="match status" value="1"/>
</dbReference>
<evidence type="ECO:0000256" key="2">
    <source>
        <dbReference type="ARBA" id="ARBA00023125"/>
    </source>
</evidence>
<dbReference type="PRINTS" id="PR00035">
    <property type="entry name" value="HTHGNTR"/>
</dbReference>
<dbReference type="Gene3D" id="1.10.10.10">
    <property type="entry name" value="Winged helix-like DNA-binding domain superfamily/Winged helix DNA-binding domain"/>
    <property type="match status" value="1"/>
</dbReference>
<dbReference type="GO" id="GO:0003700">
    <property type="term" value="F:DNA-binding transcription factor activity"/>
    <property type="evidence" value="ECO:0007669"/>
    <property type="project" value="InterPro"/>
</dbReference>
<dbReference type="Pfam" id="PF00392">
    <property type="entry name" value="GntR"/>
    <property type="match status" value="1"/>
</dbReference>
<dbReference type="SUPFAM" id="SSF48008">
    <property type="entry name" value="GntR ligand-binding domain-like"/>
    <property type="match status" value="1"/>
</dbReference>
<sequence>MALRFDANAARRGCTRADELRTRIADEITSGLIPPGTRLDEVQLAERFDVSRTPVREALKQLSTIGLVTRGARRTMTVAEISSPQLDQMFELMGELEATCARLAAVKMTSEDRARIERAHEICRERMRQGDAVGYGEANASFHAIIYAGSHNPYVVEATQQIRIRLAPFRKAQFYTPDRMAKSFEEHDHIVRAILRADQVMAADIVREHIVAARMAYANFFASVQSGGD</sequence>
<dbReference type="Gene3D" id="1.20.120.530">
    <property type="entry name" value="GntR ligand-binding domain-like"/>
    <property type="match status" value="1"/>
</dbReference>
<dbReference type="SMART" id="SM00345">
    <property type="entry name" value="HTH_GNTR"/>
    <property type="match status" value="1"/>
</dbReference>
<dbReference type="Proteomes" id="UP000468901">
    <property type="component" value="Unassembled WGS sequence"/>
</dbReference>
<dbReference type="PROSITE" id="PS50949">
    <property type="entry name" value="HTH_GNTR"/>
    <property type="match status" value="1"/>
</dbReference>
<dbReference type="RefSeq" id="WP_152215035.1">
    <property type="nucleotide sequence ID" value="NZ_JBAQYD010000063.1"/>
</dbReference>
<dbReference type="SMART" id="SM00895">
    <property type="entry name" value="FCD"/>
    <property type="match status" value="1"/>
</dbReference>
<dbReference type="SUPFAM" id="SSF46785">
    <property type="entry name" value="Winged helix' DNA-binding domain"/>
    <property type="match status" value="1"/>
</dbReference>
<dbReference type="AlphaFoldDB" id="A0A6N6VLT3"/>
<keyword evidence="6" id="KW-1185">Reference proteome</keyword>
<dbReference type="CDD" id="cd07377">
    <property type="entry name" value="WHTH_GntR"/>
    <property type="match status" value="1"/>
</dbReference>
<evidence type="ECO:0000256" key="1">
    <source>
        <dbReference type="ARBA" id="ARBA00023015"/>
    </source>
</evidence>
<feature type="domain" description="HTH gntR-type" evidence="4">
    <location>
        <begin position="14"/>
        <end position="81"/>
    </location>
</feature>
<evidence type="ECO:0000313" key="6">
    <source>
        <dbReference type="Proteomes" id="UP000468901"/>
    </source>
</evidence>
<dbReference type="GO" id="GO:0003677">
    <property type="term" value="F:DNA binding"/>
    <property type="evidence" value="ECO:0007669"/>
    <property type="project" value="UniProtKB-KW"/>
</dbReference>
<evidence type="ECO:0000259" key="4">
    <source>
        <dbReference type="PROSITE" id="PS50949"/>
    </source>
</evidence>
<dbReference type="InterPro" id="IPR000524">
    <property type="entry name" value="Tscrpt_reg_HTH_GntR"/>
</dbReference>
<keyword evidence="3" id="KW-0804">Transcription</keyword>
<comment type="caution">
    <text evidence="5">The sequence shown here is derived from an EMBL/GenBank/DDBJ whole genome shotgun (WGS) entry which is preliminary data.</text>
</comment>
<accession>A0A6N6VLT3</accession>
<name>A0A6N6VLT3_9HYPH</name>
<keyword evidence="2" id="KW-0238">DNA-binding</keyword>
<dbReference type="InterPro" id="IPR008920">
    <property type="entry name" value="TF_FadR/GntR_C"/>
</dbReference>
<gene>
    <name evidence="5" type="ORF">F2P47_04830</name>
</gene>
<evidence type="ECO:0000313" key="5">
    <source>
        <dbReference type="EMBL" id="KAB7741732.1"/>
    </source>
</evidence>
<evidence type="ECO:0000256" key="3">
    <source>
        <dbReference type="ARBA" id="ARBA00023163"/>
    </source>
</evidence>
<organism evidence="5 6">
    <name type="scientific">Parvibaculum sedimenti</name>
    <dbReference type="NCBI Taxonomy" id="2608632"/>
    <lineage>
        <taxon>Bacteria</taxon>
        <taxon>Pseudomonadati</taxon>
        <taxon>Pseudomonadota</taxon>
        <taxon>Alphaproteobacteria</taxon>
        <taxon>Hyphomicrobiales</taxon>
        <taxon>Parvibaculaceae</taxon>
        <taxon>Parvibaculum</taxon>
    </lineage>
</organism>
<dbReference type="InterPro" id="IPR036388">
    <property type="entry name" value="WH-like_DNA-bd_sf"/>
</dbReference>